<evidence type="ECO:0000256" key="11">
    <source>
        <dbReference type="RuleBase" id="RU003560"/>
    </source>
</evidence>
<organism evidence="13 14">
    <name type="scientific">Nocardia fusca</name>
    <dbReference type="NCBI Taxonomy" id="941183"/>
    <lineage>
        <taxon>Bacteria</taxon>
        <taxon>Bacillati</taxon>
        <taxon>Actinomycetota</taxon>
        <taxon>Actinomycetes</taxon>
        <taxon>Mycobacteriales</taxon>
        <taxon>Nocardiaceae</taxon>
        <taxon>Nocardia</taxon>
    </lineage>
</organism>
<dbReference type="PANTHER" id="PTHR43552">
    <property type="entry name" value="DIAMINOBUTYRATE--2-OXOGLUTARATE AMINOTRANSFERASE"/>
    <property type="match status" value="1"/>
</dbReference>
<comment type="pathway">
    <text evidence="3 12">Amine and polyamine biosynthesis; ectoine biosynthesis; L-ectoine from L-aspartate 4-semialdehyde: step 1/3.</text>
</comment>
<comment type="similarity">
    <text evidence="4 11">Belongs to the class-III pyridoxal-phosphate-dependent aminotransferase family.</text>
</comment>
<dbReference type="NCBIfam" id="TIGR02407">
    <property type="entry name" value="ectoine_ectB"/>
    <property type="match status" value="1"/>
</dbReference>
<evidence type="ECO:0000256" key="2">
    <source>
        <dbReference type="ARBA" id="ARBA00002189"/>
    </source>
</evidence>
<dbReference type="InterPro" id="IPR015424">
    <property type="entry name" value="PyrdxlP-dep_Trfase"/>
</dbReference>
<evidence type="ECO:0000256" key="4">
    <source>
        <dbReference type="ARBA" id="ARBA00008954"/>
    </source>
</evidence>
<dbReference type="NCBIfam" id="TIGR00709">
    <property type="entry name" value="dat"/>
    <property type="match status" value="1"/>
</dbReference>
<name>A0ABV3F173_9NOCA</name>
<dbReference type="Gene3D" id="3.40.640.10">
    <property type="entry name" value="Type I PLP-dependent aspartate aminotransferase-like (Major domain)"/>
    <property type="match status" value="1"/>
</dbReference>
<evidence type="ECO:0000313" key="14">
    <source>
        <dbReference type="Proteomes" id="UP001551658"/>
    </source>
</evidence>
<dbReference type="InterPro" id="IPR015422">
    <property type="entry name" value="PyrdxlP-dep_Trfase_small"/>
</dbReference>
<accession>A0ABV3F173</accession>
<dbReference type="RefSeq" id="WP_357972245.1">
    <property type="nucleotide sequence ID" value="NZ_JBFAIH010000001.1"/>
</dbReference>
<dbReference type="NCBIfam" id="NF006733">
    <property type="entry name" value="PRK09264.1"/>
    <property type="match status" value="1"/>
</dbReference>
<evidence type="ECO:0000256" key="8">
    <source>
        <dbReference type="ARBA" id="ARBA00022679"/>
    </source>
</evidence>
<evidence type="ECO:0000256" key="3">
    <source>
        <dbReference type="ARBA" id="ARBA00004946"/>
    </source>
</evidence>
<dbReference type="SUPFAM" id="SSF53383">
    <property type="entry name" value="PLP-dependent transferases"/>
    <property type="match status" value="1"/>
</dbReference>
<evidence type="ECO:0000256" key="7">
    <source>
        <dbReference type="ARBA" id="ARBA00022576"/>
    </source>
</evidence>
<evidence type="ECO:0000256" key="5">
    <source>
        <dbReference type="ARBA" id="ARBA00013155"/>
    </source>
</evidence>
<dbReference type="Pfam" id="PF00202">
    <property type="entry name" value="Aminotran_3"/>
    <property type="match status" value="1"/>
</dbReference>
<comment type="caution">
    <text evidence="13">The sequence shown here is derived from an EMBL/GenBank/DDBJ whole genome shotgun (WGS) entry which is preliminary data.</text>
</comment>
<keyword evidence="9 11" id="KW-0663">Pyridoxal phosphate</keyword>
<dbReference type="PANTHER" id="PTHR43552:SF2">
    <property type="entry name" value="DIAMINOBUTYRATE--2-OXOGLUTARATE TRANSAMINASE"/>
    <property type="match status" value="1"/>
</dbReference>
<dbReference type="PIRSF" id="PIRSF000521">
    <property type="entry name" value="Transaminase_4ab_Lys_Orn"/>
    <property type="match status" value="1"/>
</dbReference>
<dbReference type="InterPro" id="IPR015421">
    <property type="entry name" value="PyrdxlP-dep_Trfase_major"/>
</dbReference>
<evidence type="ECO:0000256" key="10">
    <source>
        <dbReference type="ARBA" id="ARBA00049111"/>
    </source>
</evidence>
<comment type="function">
    <text evidence="2 12">Catalyzes reversively the conversion of L-aspartate beta-semialdehyde (ASA) to L-2,4-diaminobutyrate (DABA) by transamination with L-glutamate.</text>
</comment>
<evidence type="ECO:0000256" key="1">
    <source>
        <dbReference type="ARBA" id="ARBA00001933"/>
    </source>
</evidence>
<dbReference type="PROSITE" id="PS00600">
    <property type="entry name" value="AA_TRANSFER_CLASS_3"/>
    <property type="match status" value="1"/>
</dbReference>
<comment type="catalytic activity">
    <reaction evidence="10 12">
        <text>L-2,4-diaminobutanoate + 2-oxoglutarate = L-aspartate 4-semialdehyde + L-glutamate</text>
        <dbReference type="Rhea" id="RHEA:11160"/>
        <dbReference type="ChEBI" id="CHEBI:16810"/>
        <dbReference type="ChEBI" id="CHEBI:29985"/>
        <dbReference type="ChEBI" id="CHEBI:58761"/>
        <dbReference type="ChEBI" id="CHEBI:537519"/>
        <dbReference type="EC" id="2.6.1.76"/>
    </reaction>
</comment>
<dbReference type="Gene3D" id="3.90.1150.10">
    <property type="entry name" value="Aspartate Aminotransferase, domain 1"/>
    <property type="match status" value="1"/>
</dbReference>
<evidence type="ECO:0000256" key="12">
    <source>
        <dbReference type="RuleBase" id="RU365034"/>
    </source>
</evidence>
<evidence type="ECO:0000256" key="6">
    <source>
        <dbReference type="ARBA" id="ARBA00014798"/>
    </source>
</evidence>
<dbReference type="InterPro" id="IPR012773">
    <property type="entry name" value="Ectoine_EctB"/>
</dbReference>
<dbReference type="EC" id="2.6.1.76" evidence="5 12"/>
<dbReference type="EMBL" id="JBFAIH010000001">
    <property type="protein sequence ID" value="MEV0361439.1"/>
    <property type="molecule type" value="Genomic_DNA"/>
</dbReference>
<evidence type="ECO:0000256" key="9">
    <source>
        <dbReference type="ARBA" id="ARBA00022898"/>
    </source>
</evidence>
<proteinExistence type="inferred from homology"/>
<dbReference type="GO" id="GO:0045303">
    <property type="term" value="F:diaminobutyrate-2-oxoglutarate transaminase activity"/>
    <property type="evidence" value="ECO:0007669"/>
    <property type="project" value="UniProtKB-EC"/>
</dbReference>
<evidence type="ECO:0000313" key="13">
    <source>
        <dbReference type="EMBL" id="MEV0361439.1"/>
    </source>
</evidence>
<dbReference type="InterPro" id="IPR005814">
    <property type="entry name" value="Aminotrans_3"/>
</dbReference>
<dbReference type="CDD" id="cd00610">
    <property type="entry name" value="OAT_like"/>
    <property type="match status" value="1"/>
</dbReference>
<protein>
    <recommendedName>
        <fullName evidence="6 12">Diaminobutyrate--2-oxoglutarate transaminase</fullName>
        <ecNumber evidence="5 12">2.6.1.76</ecNumber>
    </recommendedName>
    <alternativeName>
        <fullName evidence="12">DABA aminotransferase</fullName>
    </alternativeName>
</protein>
<gene>
    <name evidence="13" type="primary">ectB</name>
    <name evidence="13" type="ORF">AB0H72_01945</name>
</gene>
<dbReference type="InterPro" id="IPR049704">
    <property type="entry name" value="Aminotrans_3_PPA_site"/>
</dbReference>
<comment type="cofactor">
    <cofactor evidence="1 12">
        <name>pyridoxal 5'-phosphate</name>
        <dbReference type="ChEBI" id="CHEBI:597326"/>
    </cofactor>
</comment>
<sequence length="419" mass="44678">MIAAETTIFDEIESNVRGYCRSWPTVFETAQGAWLRDESGKDFLDFFAGAGALNYGHNNPVLKSALIDYIAGDGITHGLDMSTVAKRKLLETVRDTLLAPRGLDYKVQFPGPTGANAVEAALKLARKVTGRQTIMSFTNAFHGMTLGALSVTGNAMKRAGAGVPLNHATPMPYDGYFDGATADFLWMERVLDDSSSGMDRPAAVIVETVQGEGGVNLARDEWLRHLASLCAARGILLIVDDVQMGCGRTGPFFSFESAGITPDIVTLSKSVGGYGLPMALVLFKPEHDVWSPGEHNGTFRGNNPSFTTAQVALEHFWSDDVLEKSTLAKGKRVATALEEIAGAVPGVSTRGRGLVHGLVFDDASKAGKVCQVAFERGLLAETSGASDEVVKLLPPLTIADDELDQGLHILSDAVETICS</sequence>
<dbReference type="Proteomes" id="UP001551658">
    <property type="component" value="Unassembled WGS sequence"/>
</dbReference>
<keyword evidence="7 12" id="KW-0032">Aminotransferase</keyword>
<keyword evidence="14" id="KW-1185">Reference proteome</keyword>
<keyword evidence="8 12" id="KW-0808">Transferase</keyword>
<reference evidence="13 14" key="1">
    <citation type="submission" date="2024-06" db="EMBL/GenBank/DDBJ databases">
        <title>The Natural Products Discovery Center: Release of the First 8490 Sequenced Strains for Exploring Actinobacteria Biosynthetic Diversity.</title>
        <authorList>
            <person name="Kalkreuter E."/>
            <person name="Kautsar S.A."/>
            <person name="Yang D."/>
            <person name="Bader C.D."/>
            <person name="Teijaro C.N."/>
            <person name="Fluegel L."/>
            <person name="Davis C.M."/>
            <person name="Simpson J.R."/>
            <person name="Lauterbach L."/>
            <person name="Steele A.D."/>
            <person name="Gui C."/>
            <person name="Meng S."/>
            <person name="Li G."/>
            <person name="Viehrig K."/>
            <person name="Ye F."/>
            <person name="Su P."/>
            <person name="Kiefer A.F."/>
            <person name="Nichols A."/>
            <person name="Cepeda A.J."/>
            <person name="Yan W."/>
            <person name="Fan B."/>
            <person name="Jiang Y."/>
            <person name="Adhikari A."/>
            <person name="Zheng C.-J."/>
            <person name="Schuster L."/>
            <person name="Cowan T.M."/>
            <person name="Smanski M.J."/>
            <person name="Chevrette M.G."/>
            <person name="De Carvalho L.P.S."/>
            <person name="Shen B."/>
        </authorList>
    </citation>
    <scope>NUCLEOTIDE SEQUENCE [LARGE SCALE GENOMIC DNA]</scope>
    <source>
        <strain evidence="13 14">NPDC050671</strain>
    </source>
</reference>
<dbReference type="InterPro" id="IPR004637">
    <property type="entry name" value="Dat"/>
</dbReference>